<feature type="compositionally biased region" description="Basic residues" evidence="2">
    <location>
        <begin position="788"/>
        <end position="803"/>
    </location>
</feature>
<evidence type="ECO:0000313" key="4">
    <source>
        <dbReference type="Proteomes" id="UP000694558"/>
    </source>
</evidence>
<dbReference type="GO" id="GO:0016020">
    <property type="term" value="C:membrane"/>
    <property type="evidence" value="ECO:0007669"/>
    <property type="project" value="TreeGrafter"/>
</dbReference>
<feature type="compositionally biased region" description="Basic and acidic residues" evidence="2">
    <location>
        <begin position="576"/>
        <end position="590"/>
    </location>
</feature>
<dbReference type="Pfam" id="PF05461">
    <property type="entry name" value="ApoL"/>
    <property type="match status" value="1"/>
</dbReference>
<feature type="compositionally biased region" description="Basic residues" evidence="2">
    <location>
        <begin position="434"/>
        <end position="444"/>
    </location>
</feature>
<feature type="region of interest" description="Disordered" evidence="2">
    <location>
        <begin position="369"/>
        <end position="389"/>
    </location>
</feature>
<evidence type="ECO:0000313" key="3">
    <source>
        <dbReference type="Ensembl" id="ENSSMAP00000022326.2"/>
    </source>
</evidence>
<feature type="compositionally biased region" description="Basic and acidic residues" evidence="2">
    <location>
        <begin position="445"/>
        <end position="458"/>
    </location>
</feature>
<dbReference type="GeneTree" id="ENSGT01030000234599"/>
<dbReference type="InterPro" id="IPR008405">
    <property type="entry name" value="ApoL"/>
</dbReference>
<evidence type="ECO:0008006" key="5">
    <source>
        <dbReference type="Google" id="ProtNLM"/>
    </source>
</evidence>
<organism evidence="3 4">
    <name type="scientific">Scophthalmus maximus</name>
    <name type="common">Turbot</name>
    <name type="synonym">Psetta maxima</name>
    <dbReference type="NCBI Taxonomy" id="52904"/>
    <lineage>
        <taxon>Eukaryota</taxon>
        <taxon>Metazoa</taxon>
        <taxon>Chordata</taxon>
        <taxon>Craniata</taxon>
        <taxon>Vertebrata</taxon>
        <taxon>Euteleostomi</taxon>
        <taxon>Actinopterygii</taxon>
        <taxon>Neopterygii</taxon>
        <taxon>Teleostei</taxon>
        <taxon>Neoteleostei</taxon>
        <taxon>Acanthomorphata</taxon>
        <taxon>Carangaria</taxon>
        <taxon>Pleuronectiformes</taxon>
        <taxon>Pleuronectoidei</taxon>
        <taxon>Scophthalmidae</taxon>
        <taxon>Scophthalmus</taxon>
    </lineage>
</organism>
<feature type="region of interest" description="Disordered" evidence="2">
    <location>
        <begin position="898"/>
        <end position="918"/>
    </location>
</feature>
<dbReference type="GO" id="GO:0042157">
    <property type="term" value="P:lipoprotein metabolic process"/>
    <property type="evidence" value="ECO:0007669"/>
    <property type="project" value="InterPro"/>
</dbReference>
<gene>
    <name evidence="3" type="primary">si:cabz01007807.1</name>
</gene>
<feature type="region of interest" description="Disordered" evidence="2">
    <location>
        <begin position="774"/>
        <end position="877"/>
    </location>
</feature>
<feature type="region of interest" description="Disordered" evidence="2">
    <location>
        <begin position="514"/>
        <end position="739"/>
    </location>
</feature>
<dbReference type="Ensembl" id="ENSSMAT00000022584.2">
    <property type="protein sequence ID" value="ENSSMAP00000022326.2"/>
    <property type="gene ID" value="ENSSMAG00000013665.2"/>
</dbReference>
<evidence type="ECO:0000256" key="2">
    <source>
        <dbReference type="SAM" id="MobiDB-lite"/>
    </source>
</evidence>
<dbReference type="Proteomes" id="UP000694558">
    <property type="component" value="Chromosome 2"/>
</dbReference>
<feature type="compositionally biased region" description="Polar residues" evidence="2">
    <location>
        <begin position="408"/>
        <end position="430"/>
    </location>
</feature>
<feature type="compositionally biased region" description="Low complexity" evidence="2">
    <location>
        <begin position="465"/>
        <end position="474"/>
    </location>
</feature>
<feature type="compositionally biased region" description="Basic and acidic residues" evidence="2">
    <location>
        <begin position="643"/>
        <end position="658"/>
    </location>
</feature>
<evidence type="ECO:0000256" key="1">
    <source>
        <dbReference type="ARBA" id="ARBA00010090"/>
    </source>
</evidence>
<protein>
    <recommendedName>
        <fullName evidence="5">Apolipoprotein L domain-containing protein 1</fullName>
    </recommendedName>
</protein>
<feature type="compositionally biased region" description="Polar residues" evidence="2">
    <location>
        <begin position="42"/>
        <end position="53"/>
    </location>
</feature>
<comment type="similarity">
    <text evidence="1">Belongs to the apolipoprotein L family.</text>
</comment>
<dbReference type="GO" id="GO:0008289">
    <property type="term" value="F:lipid binding"/>
    <property type="evidence" value="ECO:0007669"/>
    <property type="project" value="InterPro"/>
</dbReference>
<feature type="compositionally biased region" description="Low complexity" evidence="2">
    <location>
        <begin position="631"/>
        <end position="641"/>
    </location>
</feature>
<feature type="compositionally biased region" description="Basic and acidic residues" evidence="2">
    <location>
        <begin position="828"/>
        <end position="849"/>
    </location>
</feature>
<dbReference type="AlphaFoldDB" id="A0A8D3ARG2"/>
<dbReference type="GO" id="GO:0006869">
    <property type="term" value="P:lipid transport"/>
    <property type="evidence" value="ECO:0007669"/>
    <property type="project" value="InterPro"/>
</dbReference>
<feature type="compositionally biased region" description="Basic residues" evidence="2">
    <location>
        <begin position="559"/>
        <end position="568"/>
    </location>
</feature>
<accession>A0A8D3ARG2</accession>
<feature type="region of interest" description="Disordered" evidence="2">
    <location>
        <begin position="402"/>
        <end position="494"/>
    </location>
</feature>
<feature type="compositionally biased region" description="Basic and acidic residues" evidence="2">
    <location>
        <begin position="67"/>
        <end position="79"/>
    </location>
</feature>
<dbReference type="PANTHER" id="PTHR14096:SF64">
    <property type="match status" value="1"/>
</dbReference>
<reference evidence="3" key="1">
    <citation type="submission" date="2023-05" db="EMBL/GenBank/DDBJ databases">
        <title>High-quality long-read genome of Scophthalmus maximus.</title>
        <authorList>
            <person name="Lien S."/>
            <person name="Martinez P."/>
        </authorList>
    </citation>
    <scope>NUCLEOTIDE SEQUENCE [LARGE SCALE GENOMIC DNA]</scope>
</reference>
<feature type="compositionally biased region" description="Acidic residues" evidence="2">
    <location>
        <begin position="680"/>
        <end position="689"/>
    </location>
</feature>
<dbReference type="GO" id="GO:0005576">
    <property type="term" value="C:extracellular region"/>
    <property type="evidence" value="ECO:0007669"/>
    <property type="project" value="InterPro"/>
</dbReference>
<reference evidence="3" key="2">
    <citation type="submission" date="2025-08" db="UniProtKB">
        <authorList>
            <consortium name="Ensembl"/>
        </authorList>
    </citation>
    <scope>IDENTIFICATION</scope>
</reference>
<feature type="compositionally biased region" description="Acidic residues" evidence="2">
    <location>
        <begin position="1"/>
        <end position="10"/>
    </location>
</feature>
<feature type="compositionally biased region" description="Polar residues" evidence="2">
    <location>
        <begin position="592"/>
        <end position="603"/>
    </location>
</feature>
<dbReference type="PANTHER" id="PTHR14096">
    <property type="entry name" value="APOLIPOPROTEIN L"/>
    <property type="match status" value="1"/>
</dbReference>
<feature type="compositionally biased region" description="Basic and acidic residues" evidence="2">
    <location>
        <begin position="535"/>
        <end position="545"/>
    </location>
</feature>
<sequence>MRGDAPENDATDPGAAATEETTSGGRRASIVMLQHLMKRVPHSSSPSQYTTLVSSPSDSSGSSANESRNKQSGEQEVIHDGVNVARINPFHAHNLESGSQGQVMEDDGVESNLNTHFVPPPGFQSSPLDLQPEVQTVENGDKFSELQKDLFHPWTLAQNSSASDHLPLNNLFKANPSRTPDLPRTSDLFKGAELFQAAAQADKSPGIFMDPFKSPSNQANGLLQSSQSAVGNPFHTASASEADLFQAVPTNVKDNRDPFTKENGLFGVASEENRDLFSSSSTSAVDPFPSPVARDLFQDLSSVEDPFGPTPSKQHDPFHDVSSGTPDFFLPLPSKADSRDVFQTVPSNAAFSRPSFNCASETRLDPLMSPGLFRATESPPVDRPTTSSSRVVLTTPQGTKHAVLHPTPFSQARNLSVSPSQSLGEMTHVQTFKRPPKPLPRTRPRRPEKLPTPEKTIEPEPTQPTPSLKPALSPLPKPVVRRKPKTPDNQPVEPENYVVFEDILLTGQERCVEDWPDDSPELNPEFRPSGRFRLRRESMLVKTDSDGGSGEDQDASGARSKKKEKKFRMSLLSRRGSKEKFVEDMKDGRSRTLPTSPKSSQECFSDAHAAAGEDDWMDYKKKPLRTRVNQLLRRASAASALPEGRHGPQVQHDDDKGKKSIGKKNSITRRWSEGTALDNGPEEEEEQDGGESQHEEKRKNKMKIKFVPHRGFAITSKRGDDEVKGARGFTPPARSRGDAFEDVGEMKVLRVQSTSKPVSLLFISADVTGDELFHRDHEDDEDDDCKPKKPTKTKLLHVARRSSKGNVSDESSQKKKSSFSAEEPDGMEFYKQEASEHKAPDPRRWKDACDAASRSRAAPLNSIDDGPTGRDFLGGGEMFYSDEEETYKLKKSQKLKGFRRSKVQNRGDVDPPGATAGDFTSEAAQAEWFAARKDERALAGWEDEEEDGDTDSLMEWWNNVEQWDEVPSDDDNVVMEDESKSFSVLADKVHRGLRVFNKAFTERAEVLWQSIITLHAIADDIRDFHQKAKIAGITGGTTTAVGGVTAIAGLALAPFTFGASLVVTAVGVGVATAGGIASASAAISDNVNNMHDRKKVETVLREYEGHLLHIGKILHFVDQGVYKLRGHPFLRSGTQHYSEDWEVRRTVQILCLVDSPVMRATGLTDAAVATVQSLFKGMDKYFIKDSRELKKGCRREVVSQIKQVANMLNDTIVELNAVREELHDATGHA</sequence>
<proteinExistence type="inferred from homology"/>
<name>A0A8D3ARG2_SCOMX</name>
<feature type="compositionally biased region" description="Low complexity" evidence="2">
    <location>
        <begin position="54"/>
        <end position="66"/>
    </location>
</feature>
<feature type="compositionally biased region" description="Basic residues" evidence="2">
    <location>
        <begin position="699"/>
        <end position="708"/>
    </location>
</feature>
<feature type="region of interest" description="Disordered" evidence="2">
    <location>
        <begin position="1"/>
        <end position="82"/>
    </location>
</feature>